<dbReference type="SUPFAM" id="SSF56219">
    <property type="entry name" value="DNase I-like"/>
    <property type="match status" value="1"/>
</dbReference>
<dbReference type="Proteomes" id="UP000294194">
    <property type="component" value="Unassembled WGS sequence"/>
</dbReference>
<dbReference type="PANTHER" id="PTHR12121">
    <property type="entry name" value="CARBON CATABOLITE REPRESSOR PROTEIN 4"/>
    <property type="match status" value="1"/>
</dbReference>
<keyword evidence="2" id="KW-0378">Hydrolase</keyword>
<proteinExistence type="predicted"/>
<evidence type="ECO:0000313" key="2">
    <source>
        <dbReference type="EMBL" id="TBN56631.1"/>
    </source>
</evidence>
<keyword evidence="2" id="KW-0540">Nuclease</keyword>
<protein>
    <submittedName>
        <fullName evidence="2">Endonuclease/exonuclease/phosphatase family protein</fullName>
    </submittedName>
</protein>
<dbReference type="Gene3D" id="3.60.10.10">
    <property type="entry name" value="Endonuclease/exonuclease/phosphatase"/>
    <property type="match status" value="1"/>
</dbReference>
<dbReference type="RefSeq" id="WP_130980741.1">
    <property type="nucleotide sequence ID" value="NZ_SISG01000001.1"/>
</dbReference>
<dbReference type="InterPro" id="IPR050410">
    <property type="entry name" value="CCR4/nocturin_mRNA_transcr"/>
</dbReference>
<dbReference type="InterPro" id="IPR005135">
    <property type="entry name" value="Endo/exonuclease/phosphatase"/>
</dbReference>
<keyword evidence="3" id="KW-1185">Reference proteome</keyword>
<dbReference type="Pfam" id="PF03372">
    <property type="entry name" value="Exo_endo_phos"/>
    <property type="match status" value="1"/>
</dbReference>
<evidence type="ECO:0000259" key="1">
    <source>
        <dbReference type="Pfam" id="PF03372"/>
    </source>
</evidence>
<name>A0A4Q9GPG9_9MICO</name>
<accession>A0A4Q9GPG9</accession>
<dbReference type="EMBL" id="SISG01000001">
    <property type="protein sequence ID" value="TBN56631.1"/>
    <property type="molecule type" value="Genomic_DNA"/>
</dbReference>
<keyword evidence="2" id="KW-0269">Exonuclease</keyword>
<comment type="caution">
    <text evidence="2">The sequence shown here is derived from an EMBL/GenBank/DDBJ whole genome shotgun (WGS) entry which is preliminary data.</text>
</comment>
<dbReference type="GO" id="GO:0000175">
    <property type="term" value="F:3'-5'-RNA exonuclease activity"/>
    <property type="evidence" value="ECO:0007669"/>
    <property type="project" value="TreeGrafter"/>
</dbReference>
<dbReference type="InterPro" id="IPR036691">
    <property type="entry name" value="Endo/exonu/phosph_ase_sf"/>
</dbReference>
<gene>
    <name evidence="2" type="ORF">EYE40_04025</name>
</gene>
<dbReference type="AlphaFoldDB" id="A0A4Q9GPG9"/>
<dbReference type="PANTHER" id="PTHR12121:SF36">
    <property type="entry name" value="ENDONUCLEASE_EXONUCLEASE_PHOSPHATASE DOMAIN-CONTAINING PROTEIN"/>
    <property type="match status" value="1"/>
</dbReference>
<sequence length="270" mass="30353">MTALVGPREAPDVHVMTFNIRRRMPRISRRSPDVWVRRAPALRHLLRAERPALLGVQEALPDQSRYVRSSLGDHYARLGHGRNANLGGEGCPIYVDLIRFEIVHWEQLWLSDTPTVPGSRSWGNQIPRVLVSARLRDKETSEELHFVNTHFDHRSRRSRVMAATLVASISDERTIITGDFNSAVDTLPFAEFSAAGFPDTWDTAEERLTAEWGTYPNYRAPKLDRKRIDWILGGAAIQPSVVGINTARFGGTFASDHLPVQAVVRVGSSR</sequence>
<reference evidence="3" key="1">
    <citation type="submission" date="2019-02" db="EMBL/GenBank/DDBJ databases">
        <title>Glaciihabitans arcticus sp. nov., a psychrotolerant bacterium isolated from polar soil.</title>
        <authorList>
            <person name="Dahal R.H."/>
        </authorList>
    </citation>
    <scope>NUCLEOTIDE SEQUENCE [LARGE SCALE GENOMIC DNA]</scope>
    <source>
        <strain evidence="3">RP-3-7</strain>
    </source>
</reference>
<evidence type="ECO:0000313" key="3">
    <source>
        <dbReference type="Proteomes" id="UP000294194"/>
    </source>
</evidence>
<dbReference type="GO" id="GO:0004519">
    <property type="term" value="F:endonuclease activity"/>
    <property type="evidence" value="ECO:0007669"/>
    <property type="project" value="UniProtKB-KW"/>
</dbReference>
<organism evidence="2 3">
    <name type="scientific">Glaciihabitans arcticus</name>
    <dbReference type="NCBI Taxonomy" id="2668039"/>
    <lineage>
        <taxon>Bacteria</taxon>
        <taxon>Bacillati</taxon>
        <taxon>Actinomycetota</taxon>
        <taxon>Actinomycetes</taxon>
        <taxon>Micrococcales</taxon>
        <taxon>Microbacteriaceae</taxon>
        <taxon>Glaciihabitans</taxon>
    </lineage>
</organism>
<feature type="domain" description="Endonuclease/exonuclease/phosphatase" evidence="1">
    <location>
        <begin position="16"/>
        <end position="257"/>
    </location>
</feature>
<keyword evidence="2" id="KW-0255">Endonuclease</keyword>
<dbReference type="CDD" id="cd09083">
    <property type="entry name" value="EEP-1"/>
    <property type="match status" value="1"/>
</dbReference>